<dbReference type="PANTHER" id="PTHR37953">
    <property type="entry name" value="UPF0127 PROTEIN MJ1496"/>
    <property type="match status" value="1"/>
</dbReference>
<dbReference type="Proteomes" id="UP000235584">
    <property type="component" value="Chromosome"/>
</dbReference>
<evidence type="ECO:0008006" key="3">
    <source>
        <dbReference type="Google" id="ProtNLM"/>
    </source>
</evidence>
<protein>
    <recommendedName>
        <fullName evidence="3">DUF192 domain-containing protein</fullName>
    </recommendedName>
</protein>
<proteinExistence type="predicted"/>
<dbReference type="Gene3D" id="2.60.120.1140">
    <property type="entry name" value="Protein of unknown function DUF192"/>
    <property type="match status" value="1"/>
</dbReference>
<dbReference type="KEGG" id="bsto:C0V70_03510"/>
<evidence type="ECO:0000313" key="2">
    <source>
        <dbReference type="Proteomes" id="UP000235584"/>
    </source>
</evidence>
<evidence type="ECO:0000313" key="1">
    <source>
        <dbReference type="EMBL" id="AUN97190.1"/>
    </source>
</evidence>
<sequence>MHSPSVLETIHWKLFPGMLMITIYQKASKLIKNFALLTALLPLIAWSNVTYQMANPENKKVTVRLALTRAEHQQGLSGIKDADFPVTEAMLFVNDSMGTRRFWMPDTYFKLDIVFLDSQLKVVGIEKDVPFHPGLAEPPVIYRTKSYEAQFVLETKGSSPFSKKLKVGDKLKWISPISLSEIVLKTRRSQ</sequence>
<organism evidence="1 2">
    <name type="scientific">Bacteriovorax stolpii</name>
    <name type="common">Bdellovibrio stolpii</name>
    <dbReference type="NCBI Taxonomy" id="960"/>
    <lineage>
        <taxon>Bacteria</taxon>
        <taxon>Pseudomonadati</taxon>
        <taxon>Bdellovibrionota</taxon>
        <taxon>Bacteriovoracia</taxon>
        <taxon>Bacteriovoracales</taxon>
        <taxon>Bacteriovoracaceae</taxon>
        <taxon>Bacteriovorax</taxon>
    </lineage>
</organism>
<dbReference type="AlphaFoldDB" id="A0A2K9NNT9"/>
<name>A0A2K9NNT9_BACTC</name>
<keyword evidence="2" id="KW-1185">Reference proteome</keyword>
<reference evidence="1 2" key="1">
    <citation type="submission" date="2018-01" db="EMBL/GenBank/DDBJ databases">
        <title>Complete genome sequence of Bacteriovorax stolpii DSM12778.</title>
        <authorList>
            <person name="Tang B."/>
            <person name="Chang J."/>
        </authorList>
    </citation>
    <scope>NUCLEOTIDE SEQUENCE [LARGE SCALE GENOMIC DNA]</scope>
    <source>
        <strain evidence="1 2">DSM 12778</strain>
    </source>
</reference>
<dbReference type="Pfam" id="PF02643">
    <property type="entry name" value="DUF192"/>
    <property type="match status" value="1"/>
</dbReference>
<dbReference type="InterPro" id="IPR003795">
    <property type="entry name" value="DUF192"/>
</dbReference>
<dbReference type="InterPro" id="IPR038695">
    <property type="entry name" value="Saro_0823-like_sf"/>
</dbReference>
<dbReference type="EMBL" id="CP025704">
    <property type="protein sequence ID" value="AUN97190.1"/>
    <property type="molecule type" value="Genomic_DNA"/>
</dbReference>
<dbReference type="PANTHER" id="PTHR37953:SF1">
    <property type="entry name" value="UPF0127 PROTEIN MJ1496"/>
    <property type="match status" value="1"/>
</dbReference>
<gene>
    <name evidence="1" type="ORF">C0V70_03510</name>
</gene>
<accession>A0A2K9NNT9</accession>